<feature type="region of interest" description="Disordered" evidence="5">
    <location>
        <begin position="1"/>
        <end position="59"/>
    </location>
</feature>
<evidence type="ECO:0000256" key="2">
    <source>
        <dbReference type="ARBA" id="ARBA00022692"/>
    </source>
</evidence>
<dbReference type="InterPro" id="IPR036259">
    <property type="entry name" value="MFS_trans_sf"/>
</dbReference>
<dbReference type="CDD" id="cd17323">
    <property type="entry name" value="MFS_Tpo1_MDR_like"/>
    <property type="match status" value="1"/>
</dbReference>
<feature type="compositionally biased region" description="Polar residues" evidence="5">
    <location>
        <begin position="1"/>
        <end position="24"/>
    </location>
</feature>
<dbReference type="FunFam" id="1.20.1250.20:FF:000011">
    <property type="entry name" value="MFS multidrug transporter, putative"/>
    <property type="match status" value="1"/>
</dbReference>
<sequence length="592" mass="65337">MADTQEPTQPPDSDTIQTTTNNPLSLIEKGQQQLEEKPIDVDSDGPNHTPQRVSIEKPTDWSQYTLKRRPWRPCVTDFSRIIEAKYRGSGTPSDPYIVQWLDDDPCNPKTYSMKRKTILSALLAFMTLCISLASSAYTGPSESIMEEFHCSEEIFLLGLTFFVLGFGTGPLVFGPLSEAMGRRNILMLSMIFYTIWTGICVAAQNIQSLIVFRALAGTIGSAAFVIPGGQIADMFDAEQRGVVIAIYSAAPFLGPTLGPMIGGFIDLGASWRWLFGVLTLYSGALTFFGLLIVPETYAPVLLRQRAKLLTKVTGKTHMTKIDIDNPLTFHKMVRKSLVLPWALLFREPIVLLLTIYTAVIYGTLYLCFAAYPIVFQEGHGWNAGVGGLAFIGMLVGIFVGVAIIIYDNRRYIRIHRETGGFAPPETRLPTVILGGVIAIVGLAWFAATTSPSVHWIVPILAGVPFGAGFLLIFMSCMNYLIDSYVIYAASVMAANSVLRSAFGAVFPLFTVQMYENLGVHWASAVPGFIALACFPFPIFFYKYGRVIRRKCKYSAQAAWYLDSLKSDLERQRSRGEANDPDSTSVKDNDDAV</sequence>
<dbReference type="InterPro" id="IPR011701">
    <property type="entry name" value="MFS"/>
</dbReference>
<dbReference type="GO" id="GO:0022857">
    <property type="term" value="F:transmembrane transporter activity"/>
    <property type="evidence" value="ECO:0007669"/>
    <property type="project" value="InterPro"/>
</dbReference>
<evidence type="ECO:0000256" key="1">
    <source>
        <dbReference type="ARBA" id="ARBA00004141"/>
    </source>
</evidence>
<dbReference type="InterPro" id="IPR020846">
    <property type="entry name" value="MFS_dom"/>
</dbReference>
<dbReference type="PANTHER" id="PTHR23502:SF184">
    <property type="entry name" value="MAJOR FACILITATOR SUPERFAMILY (MFS) PROFILE DOMAIN-CONTAINING PROTEIN"/>
    <property type="match status" value="1"/>
</dbReference>
<feature type="transmembrane region" description="Helical" evidence="6">
    <location>
        <begin position="117"/>
        <end position="134"/>
    </location>
</feature>
<evidence type="ECO:0000259" key="7">
    <source>
        <dbReference type="PROSITE" id="PS50850"/>
    </source>
</evidence>
<dbReference type="PANTHER" id="PTHR23502">
    <property type="entry name" value="MAJOR FACILITATOR SUPERFAMILY"/>
    <property type="match status" value="1"/>
</dbReference>
<feature type="transmembrane region" description="Helical" evidence="6">
    <location>
        <begin position="521"/>
        <end position="541"/>
    </location>
</feature>
<dbReference type="Gene3D" id="1.20.1250.20">
    <property type="entry name" value="MFS general substrate transporter like domains"/>
    <property type="match status" value="1"/>
</dbReference>
<evidence type="ECO:0000256" key="5">
    <source>
        <dbReference type="SAM" id="MobiDB-lite"/>
    </source>
</evidence>
<dbReference type="AlphaFoldDB" id="A0AA39CZC4"/>
<keyword evidence="2 6" id="KW-0812">Transmembrane</keyword>
<dbReference type="GO" id="GO:0005886">
    <property type="term" value="C:plasma membrane"/>
    <property type="evidence" value="ECO:0007669"/>
    <property type="project" value="TreeGrafter"/>
</dbReference>
<evidence type="ECO:0000313" key="8">
    <source>
        <dbReference type="EMBL" id="KAJ9635288.1"/>
    </source>
</evidence>
<evidence type="ECO:0000256" key="3">
    <source>
        <dbReference type="ARBA" id="ARBA00022989"/>
    </source>
</evidence>
<reference evidence="8" key="1">
    <citation type="submission" date="2022-10" db="EMBL/GenBank/DDBJ databases">
        <title>Culturing micro-colonial fungi from biological soil crusts in the Mojave desert and describing Neophaeococcomyces mojavensis, and introducing the new genera and species Taxawa tesnikishii.</title>
        <authorList>
            <person name="Kurbessoian T."/>
            <person name="Stajich J.E."/>
        </authorList>
    </citation>
    <scope>NUCLEOTIDE SEQUENCE</scope>
    <source>
        <strain evidence="8">TK_35</strain>
    </source>
</reference>
<feature type="transmembrane region" description="Helical" evidence="6">
    <location>
        <begin position="241"/>
        <end position="265"/>
    </location>
</feature>
<comment type="subcellular location">
    <subcellularLocation>
        <location evidence="1">Membrane</location>
        <topology evidence="1">Multi-pass membrane protein</topology>
    </subcellularLocation>
</comment>
<keyword evidence="3 6" id="KW-1133">Transmembrane helix</keyword>
<feature type="transmembrane region" description="Helical" evidence="6">
    <location>
        <begin position="185"/>
        <end position="204"/>
    </location>
</feature>
<dbReference type="EMBL" id="JAPDRN010000034">
    <property type="protein sequence ID" value="KAJ9635288.1"/>
    <property type="molecule type" value="Genomic_DNA"/>
</dbReference>
<keyword evidence="9" id="KW-1185">Reference proteome</keyword>
<feature type="transmembrane region" description="Helical" evidence="6">
    <location>
        <begin position="210"/>
        <end position="229"/>
    </location>
</feature>
<name>A0AA39CZC4_9EURO</name>
<accession>A0AA39CZC4</accession>
<dbReference type="PROSITE" id="PS50850">
    <property type="entry name" value="MFS"/>
    <property type="match status" value="1"/>
</dbReference>
<proteinExistence type="predicted"/>
<evidence type="ECO:0000256" key="6">
    <source>
        <dbReference type="SAM" id="Phobius"/>
    </source>
</evidence>
<protein>
    <recommendedName>
        <fullName evidence="7">Major facilitator superfamily (MFS) profile domain-containing protein</fullName>
    </recommendedName>
</protein>
<dbReference type="Proteomes" id="UP001172681">
    <property type="component" value="Unassembled WGS sequence"/>
</dbReference>
<organism evidence="8 9">
    <name type="scientific">Knufia peltigerae</name>
    <dbReference type="NCBI Taxonomy" id="1002370"/>
    <lineage>
        <taxon>Eukaryota</taxon>
        <taxon>Fungi</taxon>
        <taxon>Dikarya</taxon>
        <taxon>Ascomycota</taxon>
        <taxon>Pezizomycotina</taxon>
        <taxon>Eurotiomycetes</taxon>
        <taxon>Chaetothyriomycetidae</taxon>
        <taxon>Chaetothyriales</taxon>
        <taxon>Trichomeriaceae</taxon>
        <taxon>Knufia</taxon>
    </lineage>
</organism>
<feature type="region of interest" description="Disordered" evidence="5">
    <location>
        <begin position="569"/>
        <end position="592"/>
    </location>
</feature>
<feature type="domain" description="Major facilitator superfamily (MFS) profile" evidence="7">
    <location>
        <begin position="117"/>
        <end position="545"/>
    </location>
</feature>
<gene>
    <name evidence="8" type="ORF">H2204_005849</name>
</gene>
<comment type="caution">
    <text evidence="8">The sequence shown here is derived from an EMBL/GenBank/DDBJ whole genome shotgun (WGS) entry which is preliminary data.</text>
</comment>
<evidence type="ECO:0000256" key="4">
    <source>
        <dbReference type="ARBA" id="ARBA00023136"/>
    </source>
</evidence>
<feature type="transmembrane region" description="Helical" evidence="6">
    <location>
        <begin position="154"/>
        <end position="173"/>
    </location>
</feature>
<evidence type="ECO:0000313" key="9">
    <source>
        <dbReference type="Proteomes" id="UP001172681"/>
    </source>
</evidence>
<dbReference type="SUPFAM" id="SSF103473">
    <property type="entry name" value="MFS general substrate transporter"/>
    <property type="match status" value="1"/>
</dbReference>
<feature type="transmembrane region" description="Helical" evidence="6">
    <location>
        <begin position="453"/>
        <end position="473"/>
    </location>
</feature>
<feature type="transmembrane region" description="Helical" evidence="6">
    <location>
        <begin position="383"/>
        <end position="406"/>
    </location>
</feature>
<keyword evidence="4 6" id="KW-0472">Membrane</keyword>
<dbReference type="Pfam" id="PF07690">
    <property type="entry name" value="MFS_1"/>
    <property type="match status" value="1"/>
</dbReference>
<feature type="transmembrane region" description="Helical" evidence="6">
    <location>
        <begin position="349"/>
        <end position="371"/>
    </location>
</feature>
<feature type="transmembrane region" description="Helical" evidence="6">
    <location>
        <begin position="427"/>
        <end position="447"/>
    </location>
</feature>
<feature type="transmembrane region" description="Helical" evidence="6">
    <location>
        <begin position="485"/>
        <end position="509"/>
    </location>
</feature>
<feature type="transmembrane region" description="Helical" evidence="6">
    <location>
        <begin position="271"/>
        <end position="293"/>
    </location>
</feature>